<dbReference type="Pfam" id="PF00226">
    <property type="entry name" value="DnaJ"/>
    <property type="match status" value="1"/>
</dbReference>
<feature type="domain" description="J" evidence="2">
    <location>
        <begin position="1"/>
        <end position="60"/>
    </location>
</feature>
<reference evidence="3" key="1">
    <citation type="submission" date="2021-02" db="EMBL/GenBank/DDBJ databases">
        <authorList>
            <person name="Dougan E. K."/>
            <person name="Rhodes N."/>
            <person name="Thang M."/>
            <person name="Chan C."/>
        </authorList>
    </citation>
    <scope>NUCLEOTIDE SEQUENCE</scope>
</reference>
<organism evidence="3 4">
    <name type="scientific">Polarella glacialis</name>
    <name type="common">Dinoflagellate</name>
    <dbReference type="NCBI Taxonomy" id="89957"/>
    <lineage>
        <taxon>Eukaryota</taxon>
        <taxon>Sar</taxon>
        <taxon>Alveolata</taxon>
        <taxon>Dinophyceae</taxon>
        <taxon>Suessiales</taxon>
        <taxon>Suessiaceae</taxon>
        <taxon>Polarella</taxon>
    </lineage>
</organism>
<accession>A0A813FYU9</accession>
<dbReference type="OrthoDB" id="445556at2759"/>
<dbReference type="InterPro" id="IPR036869">
    <property type="entry name" value="J_dom_sf"/>
</dbReference>
<keyword evidence="4" id="KW-1185">Reference proteome</keyword>
<sequence>MESKLKILYRKLALKYHPDKNPNDPRASERFQALSRAYKALVGDTAGPEEDDEDAKDPFQVANASNYRIKTKHYWRFDIKPKKPVWANSLDSEKEKDADAAAELGDGETEEGLPDLPKSQGENTEGVDKEVWSDEEEEELEDRIEIDEAWAGKRSATPPPWQPPWKDDLGSESHSDVSELVLREGDTRLTSAGGVEQTSTLPPPDVILVTQPRNRKKGQGTPRFFHNWLRSTAARAIVYVAVDVEAFHADVKSMRDLGYKVTKIQSFDPEPHRRALLLVARLELVRPLEGLQDYQDDSDRLLPGGPGAFLPRNSPQPLLGRGARP</sequence>
<dbReference type="SMART" id="SM00271">
    <property type="entry name" value="DnaJ"/>
    <property type="match status" value="1"/>
</dbReference>
<feature type="region of interest" description="Disordered" evidence="1">
    <location>
        <begin position="295"/>
        <end position="325"/>
    </location>
</feature>
<evidence type="ECO:0000313" key="3">
    <source>
        <dbReference type="EMBL" id="CAE8615581.1"/>
    </source>
</evidence>
<dbReference type="CDD" id="cd06257">
    <property type="entry name" value="DnaJ"/>
    <property type="match status" value="1"/>
</dbReference>
<proteinExistence type="predicted"/>
<dbReference type="PANTHER" id="PTHR44272">
    <property type="entry name" value="DNAJ DOMAIN (PROKARYOTIC HEAT SHOCK PROTEIN)"/>
    <property type="match status" value="1"/>
</dbReference>
<evidence type="ECO:0000259" key="2">
    <source>
        <dbReference type="PROSITE" id="PS50076"/>
    </source>
</evidence>
<dbReference type="Gene3D" id="1.10.287.110">
    <property type="entry name" value="DnaJ domain"/>
    <property type="match status" value="1"/>
</dbReference>
<dbReference type="AlphaFoldDB" id="A0A813FYU9"/>
<feature type="compositionally biased region" description="Acidic residues" evidence="1">
    <location>
        <begin position="133"/>
        <end position="148"/>
    </location>
</feature>
<dbReference type="InterPro" id="IPR029063">
    <property type="entry name" value="SAM-dependent_MTases_sf"/>
</dbReference>
<dbReference type="InterPro" id="IPR052812">
    <property type="entry name" value="Plant_DnaJ_domain"/>
</dbReference>
<dbReference type="EMBL" id="CAJNNV010025662">
    <property type="protein sequence ID" value="CAE8615581.1"/>
    <property type="molecule type" value="Genomic_DNA"/>
</dbReference>
<gene>
    <name evidence="3" type="ORF">PGLA1383_LOCUS33295</name>
</gene>
<feature type="region of interest" description="Disordered" evidence="1">
    <location>
        <begin position="87"/>
        <end position="172"/>
    </location>
</feature>
<dbReference type="SUPFAM" id="SSF46565">
    <property type="entry name" value="Chaperone J-domain"/>
    <property type="match status" value="1"/>
</dbReference>
<dbReference type="PRINTS" id="PR00625">
    <property type="entry name" value="JDOMAIN"/>
</dbReference>
<evidence type="ECO:0000256" key="1">
    <source>
        <dbReference type="SAM" id="MobiDB-lite"/>
    </source>
</evidence>
<name>A0A813FYU9_POLGL</name>
<protein>
    <recommendedName>
        <fullName evidence="2">J domain-containing protein</fullName>
    </recommendedName>
</protein>
<evidence type="ECO:0000313" key="4">
    <source>
        <dbReference type="Proteomes" id="UP000654075"/>
    </source>
</evidence>
<dbReference type="PANTHER" id="PTHR44272:SF3">
    <property type="entry name" value="J DOMAIN-CONTAINING PROTEIN"/>
    <property type="match status" value="1"/>
</dbReference>
<dbReference type="InterPro" id="IPR001623">
    <property type="entry name" value="DnaJ_domain"/>
</dbReference>
<dbReference type="Gene3D" id="3.40.50.150">
    <property type="entry name" value="Vaccinia Virus protein VP39"/>
    <property type="match status" value="1"/>
</dbReference>
<comment type="caution">
    <text evidence="3">The sequence shown here is derived from an EMBL/GenBank/DDBJ whole genome shotgun (WGS) entry which is preliminary data.</text>
</comment>
<dbReference type="Proteomes" id="UP000654075">
    <property type="component" value="Unassembled WGS sequence"/>
</dbReference>
<dbReference type="PROSITE" id="PS50076">
    <property type="entry name" value="DNAJ_2"/>
    <property type="match status" value="1"/>
</dbReference>